<feature type="compositionally biased region" description="Basic and acidic residues" evidence="3">
    <location>
        <begin position="124"/>
        <end position="154"/>
    </location>
</feature>
<keyword evidence="2" id="KW-0418">Kinase</keyword>
<gene>
    <name evidence="5" type="ORF">AB1Y20_014105</name>
</gene>
<protein>
    <recommendedName>
        <fullName evidence="4">Carbohydrate kinase PfkB domain-containing protein</fullName>
    </recommendedName>
</protein>
<keyword evidence="1" id="KW-0808">Transferase</keyword>
<dbReference type="Gene3D" id="3.40.1190.20">
    <property type="match status" value="1"/>
</dbReference>
<accession>A0AB34IEV1</accession>
<evidence type="ECO:0000313" key="5">
    <source>
        <dbReference type="EMBL" id="KAL1498798.1"/>
    </source>
</evidence>
<dbReference type="Pfam" id="PF00294">
    <property type="entry name" value="PfkB"/>
    <property type="match status" value="1"/>
</dbReference>
<dbReference type="SUPFAM" id="SSF53613">
    <property type="entry name" value="Ribokinase-like"/>
    <property type="match status" value="1"/>
</dbReference>
<dbReference type="PANTHER" id="PTHR42774">
    <property type="entry name" value="PHOSPHOTRANSFERASE SYSTEM TRANSPORT PROTEIN"/>
    <property type="match status" value="1"/>
</dbReference>
<dbReference type="EMBL" id="JBGBPQ010000027">
    <property type="protein sequence ID" value="KAL1498798.1"/>
    <property type="molecule type" value="Genomic_DNA"/>
</dbReference>
<dbReference type="AlphaFoldDB" id="A0AB34IEV1"/>
<feature type="region of interest" description="Disordered" evidence="3">
    <location>
        <begin position="35"/>
        <end position="56"/>
    </location>
</feature>
<organism evidence="5 6">
    <name type="scientific">Prymnesium parvum</name>
    <name type="common">Toxic golden alga</name>
    <dbReference type="NCBI Taxonomy" id="97485"/>
    <lineage>
        <taxon>Eukaryota</taxon>
        <taxon>Haptista</taxon>
        <taxon>Haptophyta</taxon>
        <taxon>Prymnesiophyceae</taxon>
        <taxon>Prymnesiales</taxon>
        <taxon>Prymnesiaceae</taxon>
        <taxon>Prymnesium</taxon>
    </lineage>
</organism>
<evidence type="ECO:0000259" key="4">
    <source>
        <dbReference type="Pfam" id="PF00294"/>
    </source>
</evidence>
<evidence type="ECO:0000256" key="3">
    <source>
        <dbReference type="SAM" id="MobiDB-lite"/>
    </source>
</evidence>
<evidence type="ECO:0000256" key="2">
    <source>
        <dbReference type="ARBA" id="ARBA00022777"/>
    </source>
</evidence>
<dbReference type="PROSITE" id="PS00584">
    <property type="entry name" value="PFKB_KINASES_2"/>
    <property type="match status" value="1"/>
</dbReference>
<dbReference type="InterPro" id="IPR011611">
    <property type="entry name" value="PfkB_dom"/>
</dbReference>
<name>A0AB34IEV1_PRYPA</name>
<dbReference type="InterPro" id="IPR029056">
    <property type="entry name" value="Ribokinase-like"/>
</dbReference>
<dbReference type="PANTHER" id="PTHR42774:SF3">
    <property type="entry name" value="KETOHEXOKINASE"/>
    <property type="match status" value="1"/>
</dbReference>
<dbReference type="Proteomes" id="UP001515480">
    <property type="component" value="Unassembled WGS sequence"/>
</dbReference>
<feature type="region of interest" description="Disordered" evidence="3">
    <location>
        <begin position="82"/>
        <end position="155"/>
    </location>
</feature>
<evidence type="ECO:0000256" key="1">
    <source>
        <dbReference type="ARBA" id="ARBA00022679"/>
    </source>
</evidence>
<evidence type="ECO:0000313" key="6">
    <source>
        <dbReference type="Proteomes" id="UP001515480"/>
    </source>
</evidence>
<reference evidence="5 6" key="1">
    <citation type="journal article" date="2024" name="Science">
        <title>Giant polyketide synthase enzymes in the biosynthesis of giant marine polyether toxins.</title>
        <authorList>
            <person name="Fallon T.R."/>
            <person name="Shende V.V."/>
            <person name="Wierzbicki I.H."/>
            <person name="Pendleton A.L."/>
            <person name="Watervoot N.F."/>
            <person name="Auber R.P."/>
            <person name="Gonzalez D.J."/>
            <person name="Wisecaver J.H."/>
            <person name="Moore B.S."/>
        </authorList>
    </citation>
    <scope>NUCLEOTIDE SEQUENCE [LARGE SCALE GENOMIC DNA]</scope>
    <source>
        <strain evidence="5 6">12B1</strain>
    </source>
</reference>
<dbReference type="GO" id="GO:0016301">
    <property type="term" value="F:kinase activity"/>
    <property type="evidence" value="ECO:0007669"/>
    <property type="project" value="UniProtKB-KW"/>
</dbReference>
<comment type="caution">
    <text evidence="5">The sequence shown here is derived from an EMBL/GenBank/DDBJ whole genome shotgun (WGS) entry which is preliminary data.</text>
</comment>
<keyword evidence="6" id="KW-1185">Reference proteome</keyword>
<sequence length="540" mass="58091">MIWRPSALAAFTAASLLHLLLWWDRRRLLASIRKAQLPPSPSPPPLAAAEGHASRLQRIAARRQQLEQSRLAVEAKRRRLEEMEAAGEQASARAEEREAAGEQASARAEEREGRGQQAPLFPPPEERRAAREREGARRAEGRERRAARKEEMRRRNAALQQLLSPAAAPPEAEGSGPAGLAVVMVGGVYVDEIHELEAFPAEDSACRSQACGSIEQRRGGNAANSSVVLAQLLSALPKPSPFPIPRVHWIGAVADPSQLESDFVLRELRKAGVLTEHAEHVLEEGVAQPKAIILLNRLNGSRTIISSRRGLRELAPRHFLSTLPALIPRLRWLHFECREMPSVGAMAAAAAAARDEAAAAAQFTLSVEIEKPTLSPSALRPLLRLADVIFFSREHIEAIAPALLPPPPRDATDHLALQCMRSLCSAAPPDGALWVCAWGALGVFALHTPSGRSFFEPAVRVAAVVDSVGAGDTFIAAAIHALVVAALRGEADAGESARVPSPELAQSALRFACRVAAHKISQSGLSGLLDREGLQTIIPC</sequence>
<dbReference type="InterPro" id="IPR002173">
    <property type="entry name" value="Carboh/pur_kinase_PfkB_CS"/>
</dbReference>
<feature type="domain" description="Carbohydrate kinase PfkB" evidence="4">
    <location>
        <begin position="201"/>
        <end position="526"/>
    </location>
</feature>
<dbReference type="InterPro" id="IPR052562">
    <property type="entry name" value="Ketohexokinase-related"/>
</dbReference>
<proteinExistence type="predicted"/>